<gene>
    <name evidence="8" type="ORF">AA0117_g13174</name>
</gene>
<dbReference type="EMBL" id="PDXD01000149">
    <property type="protein sequence ID" value="RYN58595.1"/>
    <property type="molecule type" value="Genomic_DNA"/>
</dbReference>
<dbReference type="Gene3D" id="2.60.200.20">
    <property type="match status" value="1"/>
</dbReference>
<dbReference type="InterPro" id="IPR017441">
    <property type="entry name" value="Protein_kinase_ATP_BS"/>
</dbReference>
<organism evidence="8 9">
    <name type="scientific">Alternaria alternata</name>
    <name type="common">Alternaria rot fungus</name>
    <name type="synonym">Torula alternata</name>
    <dbReference type="NCBI Taxonomy" id="5599"/>
    <lineage>
        <taxon>Eukaryota</taxon>
        <taxon>Fungi</taxon>
        <taxon>Dikarya</taxon>
        <taxon>Ascomycota</taxon>
        <taxon>Pezizomycotina</taxon>
        <taxon>Dothideomycetes</taxon>
        <taxon>Pleosporomycetidae</taxon>
        <taxon>Pleosporales</taxon>
        <taxon>Pleosporineae</taxon>
        <taxon>Pleosporaceae</taxon>
        <taxon>Alternaria</taxon>
        <taxon>Alternaria sect. Alternaria</taxon>
        <taxon>Alternaria alternata complex</taxon>
    </lineage>
</organism>
<feature type="compositionally biased region" description="Basic and acidic residues" evidence="5">
    <location>
        <begin position="45"/>
        <end position="56"/>
    </location>
</feature>
<dbReference type="PROSITE" id="PS00107">
    <property type="entry name" value="PROTEIN_KINASE_ATP"/>
    <property type="match status" value="1"/>
</dbReference>
<dbReference type="InterPro" id="IPR053235">
    <property type="entry name" value="Ser_Thr_kinase"/>
</dbReference>
<protein>
    <recommendedName>
        <fullName evidence="10">Kinase-like protein</fullName>
    </recommendedName>
</protein>
<dbReference type="PROSITE" id="PS00108">
    <property type="entry name" value="PROTEIN_KINASE_ST"/>
    <property type="match status" value="1"/>
</dbReference>
<evidence type="ECO:0000256" key="4">
    <source>
        <dbReference type="PROSITE-ProRule" id="PRU10141"/>
    </source>
</evidence>
<evidence type="ECO:0000259" key="7">
    <source>
        <dbReference type="PROSITE" id="PS50011"/>
    </source>
</evidence>
<dbReference type="GO" id="GO:0005737">
    <property type="term" value="C:cytoplasm"/>
    <property type="evidence" value="ECO:0007669"/>
    <property type="project" value="TreeGrafter"/>
</dbReference>
<dbReference type="GO" id="GO:0004674">
    <property type="term" value="F:protein serine/threonine kinase activity"/>
    <property type="evidence" value="ECO:0007669"/>
    <property type="project" value="TreeGrafter"/>
</dbReference>
<evidence type="ECO:0000313" key="8">
    <source>
        <dbReference type="EMBL" id="RYN58595.1"/>
    </source>
</evidence>
<evidence type="ECO:0000313" key="9">
    <source>
        <dbReference type="Proteomes" id="UP000291422"/>
    </source>
</evidence>
<dbReference type="CDD" id="cd00060">
    <property type="entry name" value="FHA"/>
    <property type="match status" value="1"/>
</dbReference>
<dbReference type="PROSITE" id="PS50011">
    <property type="entry name" value="PROTEIN_KINASE_DOM"/>
    <property type="match status" value="1"/>
</dbReference>
<keyword evidence="3 4" id="KW-0067">ATP-binding</keyword>
<evidence type="ECO:0000256" key="2">
    <source>
        <dbReference type="ARBA" id="ARBA00022741"/>
    </source>
</evidence>
<evidence type="ECO:0008006" key="10">
    <source>
        <dbReference type="Google" id="ProtNLM"/>
    </source>
</evidence>
<dbReference type="GO" id="GO:0005524">
    <property type="term" value="F:ATP binding"/>
    <property type="evidence" value="ECO:0007669"/>
    <property type="project" value="UniProtKB-UniRule"/>
</dbReference>
<dbReference type="InterPro" id="IPR011009">
    <property type="entry name" value="Kinase-like_dom_sf"/>
</dbReference>
<feature type="region of interest" description="Disordered" evidence="5">
    <location>
        <begin position="505"/>
        <end position="544"/>
    </location>
</feature>
<feature type="binding site" evidence="4">
    <location>
        <position position="257"/>
    </location>
    <ligand>
        <name>ATP</name>
        <dbReference type="ChEBI" id="CHEBI:30616"/>
    </ligand>
</feature>
<dbReference type="PANTHER" id="PTHR24361">
    <property type="entry name" value="MITOGEN-ACTIVATED KINASE KINASE KINASE"/>
    <property type="match status" value="1"/>
</dbReference>
<evidence type="ECO:0000256" key="3">
    <source>
        <dbReference type="ARBA" id="ARBA00022840"/>
    </source>
</evidence>
<dbReference type="Proteomes" id="UP000291422">
    <property type="component" value="Unassembled WGS sequence"/>
</dbReference>
<proteinExistence type="inferred from homology"/>
<dbReference type="PROSITE" id="PS50006">
    <property type="entry name" value="FHA_DOMAIN"/>
    <property type="match status" value="1"/>
</dbReference>
<dbReference type="InterPro" id="IPR008271">
    <property type="entry name" value="Ser/Thr_kinase_AS"/>
</dbReference>
<name>A0A4Q4MUV6_ALTAL</name>
<feature type="region of interest" description="Disordered" evidence="5">
    <location>
        <begin position="12"/>
        <end position="65"/>
    </location>
</feature>
<feature type="region of interest" description="Disordered" evidence="5">
    <location>
        <begin position="716"/>
        <end position="737"/>
    </location>
</feature>
<dbReference type="VEuPathDB" id="FungiDB:CC77DRAFT_1034762"/>
<evidence type="ECO:0000256" key="5">
    <source>
        <dbReference type="SAM" id="MobiDB-lite"/>
    </source>
</evidence>
<keyword evidence="2 4" id="KW-0547">Nucleotide-binding</keyword>
<sequence>MTDPDIILYLYPNDGQGKRGAEHAIHMPGNKPRYMPPRNDALEPNDMHSRRDRDSTEQPEEQQGLESNACLVLRFSHGAKTRLGVVAGCAPNVELSLAKQPGISRFHLAFTFDDKNRPIARDLGSSYGTRVIYDEEEGERRSNFDYLLAGPGILGNKPPVLNITSNVQFKVVVPPRDTTSQEYIDRVTKFRQGTADAGDLFTSLVLRSASGTQPPTGTHTAPKCSNPALVKKKLGEGAFGVVTYVWNATTGEEYALKEPLERLINNGKVKTKWWRKEAKVMERISHDHIVAFRGATFSPWPRLTFEYVSGGSLSTCVDLCTFENVQILRQLLSALRYLHELKPPIGHRDIKPDNILVLYRHSSGIYVKFADFGLAKAADYLKTFCGTLQWAAPEIYNKISNKEAAADIRYSVAVDIWSLGVVIASQECGLPPYKDSYQASALAWIRAVLQHVATREDNKNELLCFLLDTMLVVNPQERKKAAYCHEEALRLSNCGSRQPFIRRISPGGHGEYTCSDTDESDKKSDLSTSTPSIPDVQPSMGHGEAASINSSLIADLGYRGTDRINSIVNLTGAGTSQDSVLSTPAAQLRQERNNSVASRQENVLDSLVWNPEPASSSSNHDAAAMGACSAQINVRPEGADASFLIRHYLGGRAQENKAQEAVEVSQVRGGEPRQPERKRIWPEDRNPLVSAHQFYTNSTQGNAGCDNTVGRHSHLSGALRVGKRRRKVASGENLGSA</sequence>
<dbReference type="AlphaFoldDB" id="A0A4Q4MUV6"/>
<evidence type="ECO:0000259" key="6">
    <source>
        <dbReference type="PROSITE" id="PS50006"/>
    </source>
</evidence>
<comment type="caution">
    <text evidence="8">The sequence shown here is derived from an EMBL/GenBank/DDBJ whole genome shotgun (WGS) entry which is preliminary data.</text>
</comment>
<dbReference type="Gene3D" id="1.10.510.10">
    <property type="entry name" value="Transferase(Phosphotransferase) domain 1"/>
    <property type="match status" value="1"/>
</dbReference>
<feature type="domain" description="FHA" evidence="6">
    <location>
        <begin position="81"/>
        <end position="131"/>
    </location>
</feature>
<evidence type="ECO:0000256" key="1">
    <source>
        <dbReference type="ARBA" id="ARBA00005575"/>
    </source>
</evidence>
<dbReference type="InterPro" id="IPR000719">
    <property type="entry name" value="Prot_kinase_dom"/>
</dbReference>
<dbReference type="SUPFAM" id="SSF49879">
    <property type="entry name" value="SMAD/FHA domain"/>
    <property type="match status" value="1"/>
</dbReference>
<accession>A0A4Q4MUV6</accession>
<feature type="compositionally biased region" description="Basic and acidic residues" evidence="5">
    <location>
        <begin position="16"/>
        <end position="25"/>
    </location>
</feature>
<dbReference type="Pfam" id="PF00069">
    <property type="entry name" value="Pkinase"/>
    <property type="match status" value="1"/>
</dbReference>
<comment type="similarity">
    <text evidence="1">Belongs to the protein kinase superfamily. CAMK Ser/Thr protein kinase family. CHEK2 subfamily.</text>
</comment>
<dbReference type="InterPro" id="IPR000253">
    <property type="entry name" value="FHA_dom"/>
</dbReference>
<feature type="domain" description="Protein kinase" evidence="7">
    <location>
        <begin position="228"/>
        <end position="501"/>
    </location>
</feature>
<dbReference type="SMART" id="SM00220">
    <property type="entry name" value="S_TKc"/>
    <property type="match status" value="1"/>
</dbReference>
<reference evidence="9" key="1">
    <citation type="journal article" date="2019" name="bioRxiv">
        <title>Genomics, evolutionary history and diagnostics of the Alternaria alternata species group including apple and Asian pear pathotypes.</title>
        <authorList>
            <person name="Armitage A.D."/>
            <person name="Cockerton H.M."/>
            <person name="Sreenivasaprasad S."/>
            <person name="Woodhall J.W."/>
            <person name="Lane C.R."/>
            <person name="Harrison R.J."/>
            <person name="Clarkson J.P."/>
        </authorList>
    </citation>
    <scope>NUCLEOTIDE SEQUENCE [LARGE SCALE GENOMIC DNA]</scope>
    <source>
        <strain evidence="9">FERA 1177</strain>
    </source>
</reference>
<dbReference type="SUPFAM" id="SSF56112">
    <property type="entry name" value="Protein kinase-like (PK-like)"/>
    <property type="match status" value="1"/>
</dbReference>
<dbReference type="InterPro" id="IPR008984">
    <property type="entry name" value="SMAD_FHA_dom_sf"/>
</dbReference>